<accession>A0A485LYU3</accession>
<organism evidence="1">
    <name type="scientific">anaerobic digester metagenome</name>
    <dbReference type="NCBI Taxonomy" id="1263854"/>
    <lineage>
        <taxon>unclassified sequences</taxon>
        <taxon>metagenomes</taxon>
        <taxon>ecological metagenomes</taxon>
    </lineage>
</organism>
<dbReference type="EMBL" id="CAADRM010000052">
    <property type="protein sequence ID" value="VFU12743.1"/>
    <property type="molecule type" value="Genomic_DNA"/>
</dbReference>
<name>A0A485LYU3_9ZZZZ</name>
<reference evidence="1" key="1">
    <citation type="submission" date="2019-03" db="EMBL/GenBank/DDBJ databases">
        <authorList>
            <person name="Hao L."/>
        </authorList>
    </citation>
    <scope>NUCLEOTIDE SEQUENCE</scope>
</reference>
<sequence length="79" mass="8452">MTGRAQGYCMLKVPQTPQEPATGYAGMQGVSVTTASFSLKHKEISRLKAQAVCMENALRLISRRIDYLEGLCTGGGEGS</sequence>
<protein>
    <submittedName>
        <fullName evidence="1">Uncharacterized protein</fullName>
    </submittedName>
</protein>
<proteinExistence type="predicted"/>
<gene>
    <name evidence="1" type="ORF">SCFA_1450003</name>
</gene>
<evidence type="ECO:0000313" key="1">
    <source>
        <dbReference type="EMBL" id="VFU12743.1"/>
    </source>
</evidence>
<dbReference type="AlphaFoldDB" id="A0A485LYU3"/>